<dbReference type="SUPFAM" id="SSF118215">
    <property type="entry name" value="Proton glutamate symport protein"/>
    <property type="match status" value="1"/>
</dbReference>
<dbReference type="InterPro" id="IPR036458">
    <property type="entry name" value="Na:dicarbo_symporter_sf"/>
</dbReference>
<dbReference type="PANTHER" id="PTHR42865:SF8">
    <property type="entry name" value="SERINE_THREONINE TRANSPORTER SSTT"/>
    <property type="match status" value="1"/>
</dbReference>
<organism evidence="7 8">
    <name type="scientific">Rickettsia argasii T170-B</name>
    <dbReference type="NCBI Taxonomy" id="1268837"/>
    <lineage>
        <taxon>Bacteria</taxon>
        <taxon>Pseudomonadati</taxon>
        <taxon>Pseudomonadota</taxon>
        <taxon>Alphaproteobacteria</taxon>
        <taxon>Rickettsiales</taxon>
        <taxon>Rickettsiaceae</taxon>
        <taxon>Rickettsieae</taxon>
        <taxon>Rickettsia</taxon>
        <taxon>spotted fever group</taxon>
    </lineage>
</organism>
<evidence type="ECO:0000256" key="5">
    <source>
        <dbReference type="ARBA" id="ARBA00023136"/>
    </source>
</evidence>
<dbReference type="GO" id="GO:0005295">
    <property type="term" value="F:neutral L-amino acid:sodium symporter activity"/>
    <property type="evidence" value="ECO:0007669"/>
    <property type="project" value="TreeGrafter"/>
</dbReference>
<dbReference type="Pfam" id="PF00375">
    <property type="entry name" value="SDF"/>
    <property type="match status" value="1"/>
</dbReference>
<feature type="transmembrane region" description="Helical" evidence="6">
    <location>
        <begin position="201"/>
        <end position="227"/>
    </location>
</feature>
<dbReference type="AlphaFoldDB" id="A0A0F3RF36"/>
<keyword evidence="3 6" id="KW-0812">Transmembrane</keyword>
<dbReference type="Gene3D" id="1.10.3860.10">
    <property type="entry name" value="Sodium:dicarboxylate symporter"/>
    <property type="match status" value="1"/>
</dbReference>
<name>A0A0F3RF36_9RICK</name>
<keyword evidence="5 6" id="KW-0472">Membrane</keyword>
<evidence type="ECO:0000256" key="6">
    <source>
        <dbReference type="SAM" id="Phobius"/>
    </source>
</evidence>
<dbReference type="EMBL" id="LAOQ01000012">
    <property type="protein sequence ID" value="KJW03799.1"/>
    <property type="molecule type" value="Genomic_DNA"/>
</dbReference>
<comment type="subcellular location">
    <subcellularLocation>
        <location evidence="1">Membrane</location>
        <topology evidence="1">Multi-pass membrane protein</topology>
    </subcellularLocation>
</comment>
<dbReference type="Proteomes" id="UP000033736">
    <property type="component" value="Unassembled WGS sequence"/>
</dbReference>
<proteinExistence type="predicted"/>
<evidence type="ECO:0000313" key="8">
    <source>
        <dbReference type="Proteomes" id="UP000033736"/>
    </source>
</evidence>
<keyword evidence="2" id="KW-0813">Transport</keyword>
<accession>A0A0F3RF36</accession>
<evidence type="ECO:0000256" key="1">
    <source>
        <dbReference type="ARBA" id="ARBA00004141"/>
    </source>
</evidence>
<dbReference type="PANTHER" id="PTHR42865">
    <property type="entry name" value="PROTON/GLUTAMATE-ASPARTATE SYMPORTER"/>
    <property type="match status" value="1"/>
</dbReference>
<protein>
    <submittedName>
        <fullName evidence="7">Dicarboxylate symporter family protein</fullName>
    </submittedName>
</protein>
<evidence type="ECO:0000313" key="7">
    <source>
        <dbReference type="EMBL" id="KJW03799.1"/>
    </source>
</evidence>
<feature type="transmembrane region" description="Helical" evidence="6">
    <location>
        <begin position="172"/>
        <end position="194"/>
    </location>
</feature>
<keyword evidence="8" id="KW-1185">Reference proteome</keyword>
<sequence length="282" mass="31692">MSQLSNNLSPFWVLNLQPLISNDLALISGFVIGFILNIYNFQIVKSTIITINKYCMIFLNEFFVPLIPVFIFGYVVKLIDEKLFNTLLEQNLEVMIKMIGFTISYLVLHVFLISRFNFKKVIEIFKSLVSPMVTAFSTMSSAAALPFTLIAVNKNIHDKDYANFICPTTVNIHMVGDTICIPIIAILLMNFYGFPISNDQFLLFAIYFTLTKFSGAGVPGGTILVMLPVLEKTLGFTPEMCSLITSIYIVIDCITSSVNVAGNNIFALYIYPIYKKLIKSTI</sequence>
<evidence type="ECO:0000256" key="4">
    <source>
        <dbReference type="ARBA" id="ARBA00022989"/>
    </source>
</evidence>
<feature type="transmembrane region" description="Helical" evidence="6">
    <location>
        <begin position="95"/>
        <end position="116"/>
    </location>
</feature>
<reference evidence="7 8" key="1">
    <citation type="submission" date="2015-01" db="EMBL/GenBank/DDBJ databases">
        <title>Genome Sequencing of Rickettsiales /home/snadendla/prok_pipe/test/illegal_ec_num.txt.</title>
        <authorList>
            <person name="Daugherty S.C."/>
            <person name="Su Q."/>
            <person name="Abolude K."/>
            <person name="Beier-Sexton M."/>
            <person name="Carlyon J.A."/>
            <person name="Carter R."/>
            <person name="Day N.P."/>
            <person name="Dumler S.J."/>
            <person name="Dyachenko V."/>
            <person name="Godinez A."/>
            <person name="Kurtti T.J."/>
            <person name="Lichay M."/>
            <person name="Mullins K.E."/>
            <person name="Ott S."/>
            <person name="Pappas-Brown V."/>
            <person name="Paris D.H."/>
            <person name="Patel P."/>
            <person name="Richards A.L."/>
            <person name="Sadzewicz L."/>
            <person name="Sears K."/>
            <person name="Seidman D."/>
            <person name="Sengamalay N."/>
            <person name="Stenos J."/>
            <person name="Tallon L.J."/>
            <person name="Vincent G."/>
            <person name="Fraser C.M."/>
            <person name="Munderloh U."/>
            <person name="Dunning-Hotopp J.C."/>
        </authorList>
    </citation>
    <scope>NUCLEOTIDE SEQUENCE [LARGE SCALE GENOMIC DNA]</scope>
    <source>
        <strain evidence="7 8">T170-B</strain>
    </source>
</reference>
<evidence type="ECO:0000256" key="2">
    <source>
        <dbReference type="ARBA" id="ARBA00022448"/>
    </source>
</evidence>
<dbReference type="GO" id="GO:0032329">
    <property type="term" value="P:serine transport"/>
    <property type="evidence" value="ECO:0007669"/>
    <property type="project" value="TreeGrafter"/>
</dbReference>
<feature type="transmembrane region" description="Helical" evidence="6">
    <location>
        <begin position="128"/>
        <end position="152"/>
    </location>
</feature>
<dbReference type="PATRIC" id="fig|1268837.3.peg.558"/>
<comment type="caution">
    <text evidence="7">The sequence shown here is derived from an EMBL/GenBank/DDBJ whole genome shotgun (WGS) entry which is preliminary data.</text>
</comment>
<dbReference type="GO" id="GO:0005886">
    <property type="term" value="C:plasma membrane"/>
    <property type="evidence" value="ECO:0007669"/>
    <property type="project" value="TreeGrafter"/>
</dbReference>
<dbReference type="InterPro" id="IPR001991">
    <property type="entry name" value="Na-dicarboxylate_symporter"/>
</dbReference>
<keyword evidence="4 6" id="KW-1133">Transmembrane helix</keyword>
<feature type="transmembrane region" description="Helical" evidence="6">
    <location>
        <begin position="247"/>
        <end position="271"/>
    </location>
</feature>
<gene>
    <name evidence="7" type="ORF">RAT170B_1646</name>
</gene>
<feature type="transmembrane region" description="Helical" evidence="6">
    <location>
        <begin position="51"/>
        <end position="75"/>
    </location>
</feature>
<feature type="transmembrane region" description="Helical" evidence="6">
    <location>
        <begin position="20"/>
        <end position="39"/>
    </location>
</feature>
<evidence type="ECO:0000256" key="3">
    <source>
        <dbReference type="ARBA" id="ARBA00022692"/>
    </source>
</evidence>